<keyword evidence="3 10" id="KW-0813">Transport</keyword>
<dbReference type="PANTHER" id="PTHR15495">
    <property type="entry name" value="NEGATIVE REGULATOR OF VESICLE FORMATION-RELATED"/>
    <property type="match status" value="1"/>
</dbReference>
<evidence type="ECO:0000259" key="14">
    <source>
        <dbReference type="Pfam" id="PF25140"/>
    </source>
</evidence>
<dbReference type="InterPro" id="IPR012908">
    <property type="entry name" value="PGAP1-ab_dom-like"/>
</dbReference>
<reference evidence="15" key="1">
    <citation type="submission" date="2020-11" db="EMBL/GenBank/DDBJ databases">
        <authorList>
            <consortium name="DOE Joint Genome Institute"/>
            <person name="Ahrendt S."/>
            <person name="Riley R."/>
            <person name="Andreopoulos W."/>
            <person name="Labutti K."/>
            <person name="Pangilinan J."/>
            <person name="Ruiz-Duenas F.J."/>
            <person name="Barrasa J.M."/>
            <person name="Sanchez-Garcia M."/>
            <person name="Camarero S."/>
            <person name="Miyauchi S."/>
            <person name="Serrano A."/>
            <person name="Linde D."/>
            <person name="Babiker R."/>
            <person name="Drula E."/>
            <person name="Ayuso-Fernandez I."/>
            <person name="Pacheco R."/>
            <person name="Padilla G."/>
            <person name="Ferreira P."/>
            <person name="Barriuso J."/>
            <person name="Kellner H."/>
            <person name="Castanera R."/>
            <person name="Alfaro M."/>
            <person name="Ramirez L."/>
            <person name="Pisabarro A.G."/>
            <person name="Kuo A."/>
            <person name="Tritt A."/>
            <person name="Lipzen A."/>
            <person name="He G."/>
            <person name="Yan M."/>
            <person name="Ng V."/>
            <person name="Cullen D."/>
            <person name="Martin F."/>
            <person name="Rosso M.-N."/>
            <person name="Henrissat B."/>
            <person name="Hibbett D."/>
            <person name="Martinez A.T."/>
            <person name="Grigoriev I.V."/>
        </authorList>
    </citation>
    <scope>NUCLEOTIDE SEQUENCE</scope>
    <source>
        <strain evidence="15">CIRM-BRFM 674</strain>
    </source>
</reference>
<dbReference type="EC" id="3.1.-.-" evidence="10"/>
<feature type="transmembrane region" description="Helical" evidence="10">
    <location>
        <begin position="743"/>
        <end position="770"/>
    </location>
</feature>
<dbReference type="GO" id="GO:0006505">
    <property type="term" value="P:GPI anchor metabolic process"/>
    <property type="evidence" value="ECO:0007669"/>
    <property type="project" value="TreeGrafter"/>
</dbReference>
<dbReference type="GO" id="GO:0006888">
    <property type="term" value="P:endoplasmic reticulum to Golgi vesicle-mediated transport"/>
    <property type="evidence" value="ECO:0007669"/>
    <property type="project" value="TreeGrafter"/>
</dbReference>
<evidence type="ECO:0000256" key="1">
    <source>
        <dbReference type="ARBA" id="ARBA00004477"/>
    </source>
</evidence>
<comment type="function">
    <text evidence="10">Involved in inositol deacylation of GPI-anchored proteins which plays important roles in the quality control and ER-associated degradation of GPI-anchored proteins.</text>
</comment>
<accession>A0A9P5YZ52</accession>
<dbReference type="GO" id="GO:0015031">
    <property type="term" value="P:protein transport"/>
    <property type="evidence" value="ECO:0007669"/>
    <property type="project" value="UniProtKB-KW"/>
</dbReference>
<evidence type="ECO:0000259" key="13">
    <source>
        <dbReference type="Pfam" id="PF07819"/>
    </source>
</evidence>
<dbReference type="EMBL" id="MU155235">
    <property type="protein sequence ID" value="KAF9478413.1"/>
    <property type="molecule type" value="Genomic_DNA"/>
</dbReference>
<sequence>MPTLIAGFTGILSLLTVLLFYLSTSDISETLSPQGCRMSWMSPSYVQLADFNESWSPLSHRYSLWLYREVGWDSLEESTLRRDSLPVLFIPGNAGSSHQVRSIASSATRQYFSSPHVVSSIFASRSMLPLDFFAVEFNEDLSAFHSSTLESQIAYSAQAIPYILSLYPPETQIIVMGHSMGGVVATSLLPSNNISTVITMSTPHTLPPARFDFRIEKLYRNLQTILNDDPIPIVSICGGATDMMIPSESCILPRASKGVFRRTVFTSALEGAWTGVGHREMVWCHQVRWRVARAALELSAAHDVSSRSMTLDKWLRDGHSLPPMFDQEDKFDTTNAEMLPAGERLVLRQPLESKKYLLPAHVELSDETPQKITVLLSRGSISTVAPEISIPLRISVFNCVGFGDMECVALKPEILRLIPNPIPGKSFPAPQEGSDESEGVVLFEGHIPKVNSQQWVGIDVQGADGQGWVVAGIGPKMQTTIQASSYALALAPLLITLPTDTGLSTSFTFPNLMSNALVVYRVTTQRSAIQGCSDALLSPLLMHTSHAAETHYFPLANAHNKRTLIHTHLDAPFIDQTQHFPSYVNFTIISSADSDCVQGFSRLEIAVDWSATFGRWASRYLHTLVSWSAGVASVVVFFAWAQQDAAAPMPTVDQSLGQYNQKLWRYFLPLSLIISILPFREWVYVGNKGRIFLAPIAPIVLLTASGLVCVVWWLLSALLFVIGQISTFIYGSRPEQVSVPRSTILSLSIICLIIFLFVPWQVAYVGCWLLHLYTCASSARHLAIINSSERYEAVPLVVRTRNSTEQHDERPSLSRFSRPSDAQKIKEDNLQHNLHMLLLMTWLLPLTAPVLAVWVRTLLTAGYTTPFDGDHNFLAVLPFLIYVDFASWTPGILFERTKIEKRVPLRWFFVLAAGTAIVYGSRKPFLVLDVARVAMWIVVVTRIGRRYWGGSPWTDGNDSG</sequence>
<dbReference type="GO" id="GO:0050185">
    <property type="term" value="F:phosphatidylinositol deacylase activity"/>
    <property type="evidence" value="ECO:0007669"/>
    <property type="project" value="TreeGrafter"/>
</dbReference>
<gene>
    <name evidence="15" type="ORF">BDN70DRAFT_880023</name>
</gene>
<evidence type="ECO:0000256" key="9">
    <source>
        <dbReference type="ARBA" id="ARBA00023136"/>
    </source>
</evidence>
<dbReference type="Proteomes" id="UP000807469">
    <property type="component" value="Unassembled WGS sequence"/>
</dbReference>
<feature type="domain" description="GPI inositol-deacylase transmembrane" evidence="14">
    <location>
        <begin position="683"/>
        <end position="940"/>
    </location>
</feature>
<keyword evidence="4 10" id="KW-0812">Transmembrane</keyword>
<keyword evidence="6 10" id="KW-0256">Endoplasmic reticulum</keyword>
<protein>
    <recommendedName>
        <fullName evidence="10">GPI inositol-deacylase</fullName>
        <ecNumber evidence="10">3.1.-.-</ecNumber>
    </recommendedName>
</protein>
<evidence type="ECO:0000256" key="3">
    <source>
        <dbReference type="ARBA" id="ARBA00022448"/>
    </source>
</evidence>
<evidence type="ECO:0000256" key="5">
    <source>
        <dbReference type="ARBA" id="ARBA00022801"/>
    </source>
</evidence>
<dbReference type="Gene3D" id="3.40.50.1820">
    <property type="entry name" value="alpha/beta hydrolase"/>
    <property type="match status" value="1"/>
</dbReference>
<comment type="similarity">
    <text evidence="2 10">Belongs to the GPI inositol-deacylase family.</text>
</comment>
<feature type="region of interest" description="Disordered" evidence="11">
    <location>
        <begin position="802"/>
        <end position="822"/>
    </location>
</feature>
<dbReference type="InterPro" id="IPR056824">
    <property type="entry name" value="PGAP1_TMD"/>
</dbReference>
<dbReference type="Pfam" id="PF25140">
    <property type="entry name" value="PGAP1_TMD"/>
    <property type="match status" value="1"/>
</dbReference>
<keyword evidence="9 10" id="KW-0472">Membrane</keyword>
<feature type="signal peptide" evidence="12">
    <location>
        <begin position="1"/>
        <end position="30"/>
    </location>
</feature>
<dbReference type="OrthoDB" id="348976at2759"/>
<name>A0A9P5YZ52_9AGAR</name>
<dbReference type="PANTHER" id="PTHR15495:SF7">
    <property type="entry name" value="GPI INOSITOL-DEACYLASE"/>
    <property type="match status" value="1"/>
</dbReference>
<feature type="transmembrane region" description="Helical" evidence="10">
    <location>
        <begin position="663"/>
        <end position="679"/>
    </location>
</feature>
<evidence type="ECO:0000313" key="15">
    <source>
        <dbReference type="EMBL" id="KAF9478413.1"/>
    </source>
</evidence>
<dbReference type="InterPro" id="IPR039529">
    <property type="entry name" value="PGAP1/BST1"/>
</dbReference>
<organism evidence="15 16">
    <name type="scientific">Pholiota conissans</name>
    <dbReference type="NCBI Taxonomy" id="109636"/>
    <lineage>
        <taxon>Eukaryota</taxon>
        <taxon>Fungi</taxon>
        <taxon>Dikarya</taxon>
        <taxon>Basidiomycota</taxon>
        <taxon>Agaricomycotina</taxon>
        <taxon>Agaricomycetes</taxon>
        <taxon>Agaricomycetidae</taxon>
        <taxon>Agaricales</taxon>
        <taxon>Agaricineae</taxon>
        <taxon>Strophariaceae</taxon>
        <taxon>Pholiota</taxon>
    </lineage>
</organism>
<evidence type="ECO:0000256" key="2">
    <source>
        <dbReference type="ARBA" id="ARBA00006931"/>
    </source>
</evidence>
<keyword evidence="5 10" id="KW-0378">Hydrolase</keyword>
<evidence type="ECO:0000256" key="10">
    <source>
        <dbReference type="RuleBase" id="RU365011"/>
    </source>
</evidence>
<evidence type="ECO:0000256" key="6">
    <source>
        <dbReference type="ARBA" id="ARBA00022824"/>
    </source>
</evidence>
<evidence type="ECO:0000313" key="16">
    <source>
        <dbReference type="Proteomes" id="UP000807469"/>
    </source>
</evidence>
<feature type="transmembrane region" description="Helical" evidence="10">
    <location>
        <begin position="691"/>
        <end position="723"/>
    </location>
</feature>
<dbReference type="SUPFAM" id="SSF53474">
    <property type="entry name" value="alpha/beta-Hydrolases"/>
    <property type="match status" value="1"/>
</dbReference>
<evidence type="ECO:0000256" key="11">
    <source>
        <dbReference type="SAM" id="MobiDB-lite"/>
    </source>
</evidence>
<feature type="transmembrane region" description="Helical" evidence="10">
    <location>
        <begin position="903"/>
        <end position="919"/>
    </location>
</feature>
<feature type="domain" description="GPI inositol-deacylase PGAP1-like alpha/beta" evidence="13">
    <location>
        <begin position="84"/>
        <end position="297"/>
    </location>
</feature>
<keyword evidence="12" id="KW-0732">Signal</keyword>
<evidence type="ECO:0000256" key="12">
    <source>
        <dbReference type="SAM" id="SignalP"/>
    </source>
</evidence>
<evidence type="ECO:0000256" key="4">
    <source>
        <dbReference type="ARBA" id="ARBA00022692"/>
    </source>
</evidence>
<dbReference type="Pfam" id="PF07819">
    <property type="entry name" value="PGAP1"/>
    <property type="match status" value="1"/>
</dbReference>
<keyword evidence="8 10" id="KW-1133">Transmembrane helix</keyword>
<proteinExistence type="inferred from homology"/>
<feature type="transmembrane region" description="Helical" evidence="10">
    <location>
        <begin position="624"/>
        <end position="643"/>
    </location>
</feature>
<feature type="chain" id="PRO_5040275873" description="GPI inositol-deacylase" evidence="12">
    <location>
        <begin position="31"/>
        <end position="960"/>
    </location>
</feature>
<dbReference type="InterPro" id="IPR029058">
    <property type="entry name" value="AB_hydrolase_fold"/>
</dbReference>
<feature type="transmembrane region" description="Helical" evidence="10">
    <location>
        <begin position="834"/>
        <end position="855"/>
    </location>
</feature>
<dbReference type="AlphaFoldDB" id="A0A9P5YZ52"/>
<evidence type="ECO:0000256" key="8">
    <source>
        <dbReference type="ARBA" id="ARBA00022989"/>
    </source>
</evidence>
<evidence type="ECO:0000256" key="7">
    <source>
        <dbReference type="ARBA" id="ARBA00022927"/>
    </source>
</evidence>
<feature type="transmembrane region" description="Helical" evidence="10">
    <location>
        <begin position="875"/>
        <end position="894"/>
    </location>
</feature>
<keyword evidence="16" id="KW-1185">Reference proteome</keyword>
<feature type="compositionally biased region" description="Basic and acidic residues" evidence="11">
    <location>
        <begin position="802"/>
        <end position="812"/>
    </location>
</feature>
<keyword evidence="7 10" id="KW-0653">Protein transport</keyword>
<comment type="subcellular location">
    <subcellularLocation>
        <location evidence="1">Endoplasmic reticulum membrane</location>
        <topology evidence="1">Multi-pass membrane protein</topology>
    </subcellularLocation>
</comment>
<dbReference type="GO" id="GO:0005789">
    <property type="term" value="C:endoplasmic reticulum membrane"/>
    <property type="evidence" value="ECO:0007669"/>
    <property type="project" value="UniProtKB-SubCell"/>
</dbReference>
<comment type="caution">
    <text evidence="15">The sequence shown here is derived from an EMBL/GenBank/DDBJ whole genome shotgun (WGS) entry which is preliminary data.</text>
</comment>